<keyword evidence="4" id="KW-1003">Cell membrane</keyword>
<dbReference type="InterPro" id="IPR050739">
    <property type="entry name" value="MFP"/>
</dbReference>
<evidence type="ECO:0000313" key="12">
    <source>
        <dbReference type="EMBL" id="QPJ64614.1"/>
    </source>
</evidence>
<reference evidence="13" key="1">
    <citation type="submission" date="2020-02" db="EMBL/GenBank/DDBJ databases">
        <title>Genomic and physiological characterization of two novel Nitrospinaceae genera.</title>
        <authorList>
            <person name="Mueller A.J."/>
            <person name="Jung M.-Y."/>
            <person name="Strachan C.R."/>
            <person name="Herbold C.W."/>
            <person name="Kirkegaard R.H."/>
            <person name="Daims H."/>
        </authorList>
    </citation>
    <scope>NUCLEOTIDE SEQUENCE [LARGE SCALE GENOMIC DNA]</scope>
</reference>
<dbReference type="InterPro" id="IPR006144">
    <property type="entry name" value="Secretion_HlyD_CS"/>
</dbReference>
<dbReference type="AlphaFoldDB" id="A0A7T0C134"/>
<dbReference type="PROSITE" id="PS00543">
    <property type="entry name" value="HLYD_FAMILY"/>
    <property type="match status" value="1"/>
</dbReference>
<dbReference type="InterPro" id="IPR058982">
    <property type="entry name" value="Beta-barrel_AprE"/>
</dbReference>
<evidence type="ECO:0000259" key="11">
    <source>
        <dbReference type="Pfam" id="PF26002"/>
    </source>
</evidence>
<dbReference type="PRINTS" id="PR01490">
    <property type="entry name" value="RTXTOXIND"/>
</dbReference>
<name>A0A7T0C134_9BACT</name>
<evidence type="ECO:0000259" key="10">
    <source>
        <dbReference type="Pfam" id="PF25988"/>
    </source>
</evidence>
<evidence type="ECO:0000313" key="13">
    <source>
        <dbReference type="Proteomes" id="UP000594464"/>
    </source>
</evidence>
<dbReference type="InterPro" id="IPR010129">
    <property type="entry name" value="T1SS_HlyD"/>
</dbReference>
<comment type="similarity">
    <text evidence="2">Belongs to the membrane fusion protein (MFP) (TC 8.A.1) family.</text>
</comment>
<dbReference type="Proteomes" id="UP000594464">
    <property type="component" value="Chromosome"/>
</dbReference>
<keyword evidence="9" id="KW-0175">Coiled coil</keyword>
<evidence type="ECO:0000256" key="8">
    <source>
        <dbReference type="ARBA" id="ARBA00023136"/>
    </source>
</evidence>
<organism evidence="12 13">
    <name type="scientific">Candidatus Nitrohelix vancouverensis</name>
    <dbReference type="NCBI Taxonomy" id="2705534"/>
    <lineage>
        <taxon>Bacteria</taxon>
        <taxon>Pseudomonadati</taxon>
        <taxon>Nitrospinota/Tectimicrobiota group</taxon>
        <taxon>Nitrospinota</taxon>
        <taxon>Nitrospinia</taxon>
        <taxon>Nitrospinales</taxon>
        <taxon>Nitrospinaceae</taxon>
        <taxon>Candidatus Nitrohelix</taxon>
    </lineage>
</organism>
<dbReference type="Pfam" id="PF26002">
    <property type="entry name" value="Beta-barrel_AprE"/>
    <property type="match status" value="1"/>
</dbReference>
<dbReference type="PANTHER" id="PTHR30386:SF27">
    <property type="entry name" value="MEMBRANE FUSION PROTEIN (MFP) FAMILY PROTEIN"/>
    <property type="match status" value="1"/>
</dbReference>
<dbReference type="GO" id="GO:0005886">
    <property type="term" value="C:plasma membrane"/>
    <property type="evidence" value="ECO:0007669"/>
    <property type="project" value="UniProtKB-SubCell"/>
</dbReference>
<evidence type="ECO:0000256" key="1">
    <source>
        <dbReference type="ARBA" id="ARBA00004377"/>
    </source>
</evidence>
<accession>A0A7T0C134</accession>
<evidence type="ECO:0000256" key="7">
    <source>
        <dbReference type="ARBA" id="ARBA00022989"/>
    </source>
</evidence>
<keyword evidence="7" id="KW-1133">Transmembrane helix</keyword>
<evidence type="ECO:0000256" key="3">
    <source>
        <dbReference type="ARBA" id="ARBA00022448"/>
    </source>
</evidence>
<keyword evidence="5" id="KW-0997">Cell inner membrane</keyword>
<comment type="subcellular location">
    <subcellularLocation>
        <location evidence="1">Cell inner membrane</location>
        <topology evidence="1">Single-pass membrane protein</topology>
    </subcellularLocation>
</comment>
<evidence type="ECO:0000256" key="6">
    <source>
        <dbReference type="ARBA" id="ARBA00022692"/>
    </source>
</evidence>
<dbReference type="InterPro" id="IPR059040">
    <property type="entry name" value="HH_CyaD-like"/>
</dbReference>
<proteinExistence type="inferred from homology"/>
<dbReference type="KEGG" id="nva:G3M78_04095"/>
<keyword evidence="6" id="KW-0812">Transmembrane</keyword>
<feature type="domain" description="CyaD-like alpha-helical hairpin" evidence="10">
    <location>
        <begin position="100"/>
        <end position="227"/>
    </location>
</feature>
<dbReference type="Pfam" id="PF25988">
    <property type="entry name" value="HH_CyaD"/>
    <property type="match status" value="1"/>
</dbReference>
<gene>
    <name evidence="12" type="ORF">G3M78_04095</name>
</gene>
<dbReference type="PANTHER" id="PTHR30386">
    <property type="entry name" value="MEMBRANE FUSION SUBUNIT OF EMRAB-TOLC MULTIDRUG EFFLUX PUMP"/>
    <property type="match status" value="1"/>
</dbReference>
<dbReference type="Gene3D" id="2.40.30.170">
    <property type="match status" value="1"/>
</dbReference>
<feature type="domain" description="AprE-like beta-barrel" evidence="11">
    <location>
        <begin position="267"/>
        <end position="356"/>
    </location>
</feature>
<feature type="coiled-coil region" evidence="9">
    <location>
        <begin position="155"/>
        <end position="225"/>
    </location>
</feature>
<sequence length="379" mass="43880">MQGQTQRNTKRIYPKSLSSFITLDNTLIQADASQFRQRLETLQLQQTRQEAFQRLLQQREIPPNWQGEYFKLFHDVPDSVKMKDIATQQNLFIEQVNEYLFRKQGLEREWDKRSAERDRAMTSVLKLQGTLPLITERTQSYKTLMEQEITSRHQYLEMEQQRIQQEQDLAGYRAQVHELSASISAITAQLDTLKAEVQKNNLQELSETNQQIDAVTQEIVKTRQRNKQQVLVSPIDGAVQQLAIHTVGGVVTPAQELMQIVPESTELEVEAFVLNKDIGFVEEGQEAEVKIDTFDFTKYGFIEGTIIDLSNDAIADENLGLIYQCRVLIKKTKIQINDKWVNLGPGMSVMVEIKTGKRKLIEYFLSPLLRYKQEAIRER</sequence>
<keyword evidence="3" id="KW-0813">Transport</keyword>
<dbReference type="NCBIfam" id="TIGR01843">
    <property type="entry name" value="type_I_hlyD"/>
    <property type="match status" value="1"/>
</dbReference>
<evidence type="ECO:0000256" key="2">
    <source>
        <dbReference type="ARBA" id="ARBA00009477"/>
    </source>
</evidence>
<evidence type="ECO:0000256" key="9">
    <source>
        <dbReference type="SAM" id="Coils"/>
    </source>
</evidence>
<evidence type="ECO:0000256" key="4">
    <source>
        <dbReference type="ARBA" id="ARBA00022475"/>
    </source>
</evidence>
<dbReference type="EMBL" id="CP048620">
    <property type="protein sequence ID" value="QPJ64614.1"/>
    <property type="molecule type" value="Genomic_DNA"/>
</dbReference>
<keyword evidence="8" id="KW-0472">Membrane</keyword>
<protein>
    <submittedName>
        <fullName evidence="12">HlyD family type I secretion periplasmic adaptor subunit</fullName>
    </submittedName>
</protein>
<dbReference type="GO" id="GO:0009306">
    <property type="term" value="P:protein secretion"/>
    <property type="evidence" value="ECO:0007669"/>
    <property type="project" value="InterPro"/>
</dbReference>
<evidence type="ECO:0000256" key="5">
    <source>
        <dbReference type="ARBA" id="ARBA00022519"/>
    </source>
</evidence>